<dbReference type="Pfam" id="PF02902">
    <property type="entry name" value="Peptidase_C48"/>
    <property type="match status" value="1"/>
</dbReference>
<dbReference type="SUPFAM" id="SSF54001">
    <property type="entry name" value="Cysteine proteinases"/>
    <property type="match status" value="1"/>
</dbReference>
<feature type="compositionally biased region" description="Acidic residues" evidence="4">
    <location>
        <begin position="157"/>
        <end position="169"/>
    </location>
</feature>
<evidence type="ECO:0000259" key="5">
    <source>
        <dbReference type="PROSITE" id="PS50600"/>
    </source>
</evidence>
<feature type="compositionally biased region" description="Acidic residues" evidence="4">
    <location>
        <begin position="124"/>
        <end position="136"/>
    </location>
</feature>
<feature type="region of interest" description="Disordered" evidence="4">
    <location>
        <begin position="630"/>
        <end position="674"/>
    </location>
</feature>
<dbReference type="GO" id="GO:0006508">
    <property type="term" value="P:proteolysis"/>
    <property type="evidence" value="ECO:0007669"/>
    <property type="project" value="UniProtKB-KW"/>
</dbReference>
<dbReference type="PANTHER" id="PTHR34835:SF90">
    <property type="entry name" value="AMINOTRANSFERASE-LIKE PLANT MOBILE DOMAIN-CONTAINING PROTEIN"/>
    <property type="match status" value="1"/>
</dbReference>
<dbReference type="PROSITE" id="PS50600">
    <property type="entry name" value="ULP_PROTEASE"/>
    <property type="match status" value="1"/>
</dbReference>
<evidence type="ECO:0000256" key="2">
    <source>
        <dbReference type="ARBA" id="ARBA00022670"/>
    </source>
</evidence>
<feature type="compositionally biased region" description="Acidic residues" evidence="4">
    <location>
        <begin position="201"/>
        <end position="217"/>
    </location>
</feature>
<feature type="compositionally biased region" description="Polar residues" evidence="4">
    <location>
        <begin position="79"/>
        <end position="96"/>
    </location>
</feature>
<dbReference type="InterPro" id="IPR003653">
    <property type="entry name" value="Peptidase_C48_C"/>
</dbReference>
<feature type="compositionally biased region" description="Basic and acidic residues" evidence="4">
    <location>
        <begin position="1"/>
        <end position="16"/>
    </location>
</feature>
<dbReference type="Proteomes" id="UP001408789">
    <property type="component" value="Unassembled WGS sequence"/>
</dbReference>
<keyword evidence="7" id="KW-1185">Reference proteome</keyword>
<comment type="caution">
    <text evidence="6">The sequence shown here is derived from an EMBL/GenBank/DDBJ whole genome shotgun (WGS) entry which is preliminary data.</text>
</comment>
<evidence type="ECO:0000313" key="6">
    <source>
        <dbReference type="EMBL" id="KAK9070322.1"/>
    </source>
</evidence>
<feature type="compositionally biased region" description="Basic and acidic residues" evidence="4">
    <location>
        <begin position="47"/>
        <end position="77"/>
    </location>
</feature>
<dbReference type="PANTHER" id="PTHR34835">
    <property type="entry name" value="OS07G0283600 PROTEIN-RELATED"/>
    <property type="match status" value="1"/>
</dbReference>
<keyword evidence="2" id="KW-0645">Protease</keyword>
<reference evidence="6 7" key="1">
    <citation type="submission" date="2024-04" db="EMBL/GenBank/DDBJ databases">
        <title>The reference genome of an endangered Asteraceae, Deinandra increscens subsp. villosa, native to the Central Coast of California.</title>
        <authorList>
            <person name="Guilliams M."/>
            <person name="Hasenstab-Lehman K."/>
            <person name="Meyer R."/>
            <person name="Mcevoy S."/>
        </authorList>
    </citation>
    <scope>NUCLEOTIDE SEQUENCE [LARGE SCALE GENOMIC DNA]</scope>
    <source>
        <tissue evidence="6">Leaf</tissue>
    </source>
</reference>
<evidence type="ECO:0000313" key="7">
    <source>
        <dbReference type="Proteomes" id="UP001408789"/>
    </source>
</evidence>
<gene>
    <name evidence="6" type="ORF">SSX86_010723</name>
</gene>
<feature type="domain" description="Ubiquitin-like protease family profile" evidence="5">
    <location>
        <begin position="797"/>
        <end position="1018"/>
    </location>
</feature>
<dbReference type="AlphaFoldDB" id="A0AAP0DD12"/>
<evidence type="ECO:0000256" key="3">
    <source>
        <dbReference type="ARBA" id="ARBA00022801"/>
    </source>
</evidence>
<evidence type="ECO:0000256" key="4">
    <source>
        <dbReference type="SAM" id="MobiDB-lite"/>
    </source>
</evidence>
<protein>
    <recommendedName>
        <fullName evidence="5">Ubiquitin-like protease family profile domain-containing protein</fullName>
    </recommendedName>
</protein>
<dbReference type="Gene3D" id="3.40.395.10">
    <property type="entry name" value="Adenoviral Proteinase, Chain A"/>
    <property type="match status" value="1"/>
</dbReference>
<feature type="compositionally biased region" description="Basic residues" evidence="4">
    <location>
        <begin position="224"/>
        <end position="244"/>
    </location>
</feature>
<comment type="similarity">
    <text evidence="1">Belongs to the peptidase C48 family.</text>
</comment>
<feature type="compositionally biased region" description="Low complexity" evidence="4">
    <location>
        <begin position="249"/>
        <end position="258"/>
    </location>
</feature>
<evidence type="ECO:0000256" key="1">
    <source>
        <dbReference type="ARBA" id="ARBA00005234"/>
    </source>
</evidence>
<proteinExistence type="inferred from homology"/>
<dbReference type="GO" id="GO:0008234">
    <property type="term" value="F:cysteine-type peptidase activity"/>
    <property type="evidence" value="ECO:0007669"/>
    <property type="project" value="InterPro"/>
</dbReference>
<sequence>MEGEQGHKKRMKVYEKRGKRLSSVFASQHKPNDEGKVPKSRKKMLKSARDIMREEPSVVGHEHDVESDQEIGEHGESADISTKTQSESDCGTQEYTSAFELKQRQPPVENISRDVNEQNVESDSGGESDKESEEDGEYPKDVNDGEDEDVGEGKDGEAEDEEESGDESDKEAKKSRSNDGGPSIRTRSMKNKDGKFYGLVDDSDENEEYVPDSVSDDEGTKPISSKKRKRKQGRTRNVKPKKAGKNPVSSKKTTSGKGLSKRKLLGLNTRMSPKSLSETIQLLTKTQRAEVRQMRLGRLLKLRMKEIPTKLAYFVVDRFNPEKMEIDLGATQIQIDDDVVVKVLGLPNNGVVLGDTKKRSRATFVSEWRKRFPGESYVSPKEVADMIKAERRNTGNVYFKLDFIALMVGVLMYRMKTGNLMLDYMANITDDTDLCNINWCKFMISSLKMCKKDWNQDGSSWFVGPLAFLTLVYVDGTTCGAFTQERVVPPITFWTKENLEIRVKFELKNGGFGKGKAMEFYIDEKGDISEDEGDTTTLKSCVDELEDAFEEMEHGKARATKVLKAAVAKFKGEKKVEDFIERYKKNFTYVDDINTMAHETTSINEPEAELQTDGPPLDEVIANVLKAVKEPGEKPESSNIMKKKKRVKDPSMPSFDLLSSQSTIGSDADEHDREESLRALRLNAVKKNAPPQKGLKTRTAKKAVKKGTITRFTIKSGSSQQYVNLAEECRSKKTPTIYTRKEVDINEPMDNTEKKLWIYLRKLFRDKNDDDMKKPKKGVPGRNVVEATNVGTSKSNALVVKDDSRSVDTSASYLQPVFESAHGFRTQAFMMTTTLTGRWVADDVITCWAILLNYEERVVTNNAPKRLYLHARTITDEMIKVTGGCRVSVLCEKLKRNIKYVLEGRDDLMDMKCFELVVVPVFEKNHYYVVAFDMRYPSVEVIDNMEGEFICPDAACAYVQKGTPAKIKFLLSEYLREMKNPVATYLPQAYISKKRVEWSTVENDTDCGVFTMRHMEMYKGHSEPFECGFGLEKYIQDAQLTNLRMRYATKIISSPSNVIAPDVLKTVEDAITKMRMTVEDGKLPDEVEEDDVLLNYVEEECKEVETKLADFKE</sequence>
<name>A0AAP0DD12_9ASTR</name>
<organism evidence="6 7">
    <name type="scientific">Deinandra increscens subsp. villosa</name>
    <dbReference type="NCBI Taxonomy" id="3103831"/>
    <lineage>
        <taxon>Eukaryota</taxon>
        <taxon>Viridiplantae</taxon>
        <taxon>Streptophyta</taxon>
        <taxon>Embryophyta</taxon>
        <taxon>Tracheophyta</taxon>
        <taxon>Spermatophyta</taxon>
        <taxon>Magnoliopsida</taxon>
        <taxon>eudicotyledons</taxon>
        <taxon>Gunneridae</taxon>
        <taxon>Pentapetalae</taxon>
        <taxon>asterids</taxon>
        <taxon>campanulids</taxon>
        <taxon>Asterales</taxon>
        <taxon>Asteraceae</taxon>
        <taxon>Asteroideae</taxon>
        <taxon>Heliantheae alliance</taxon>
        <taxon>Madieae</taxon>
        <taxon>Madiinae</taxon>
        <taxon>Deinandra</taxon>
    </lineage>
</organism>
<dbReference type="InterPro" id="IPR038765">
    <property type="entry name" value="Papain-like_cys_pep_sf"/>
</dbReference>
<feature type="region of interest" description="Disordered" evidence="4">
    <location>
        <begin position="1"/>
        <end position="269"/>
    </location>
</feature>
<accession>A0AAP0DD12</accession>
<keyword evidence="3" id="KW-0378">Hydrolase</keyword>
<dbReference type="EMBL" id="JBCNJP010000012">
    <property type="protein sequence ID" value="KAK9070322.1"/>
    <property type="molecule type" value="Genomic_DNA"/>
</dbReference>